<gene>
    <name evidence="1" type="ORF">OFUS_LOCUS4684</name>
</gene>
<evidence type="ECO:0000313" key="1">
    <source>
        <dbReference type="EMBL" id="CAH1777679.1"/>
    </source>
</evidence>
<sequence length="219" mass="24801">IHGLDAKFPDVYISDFIPENYKDEYMEVGGRNKRSVVFSGVEPEGVEVLNRLNNIMNNASISAESKQRLEATVNSIGKGAVGSSSIRTSSRGDNFAKMLPLALIDQPRAQPQHQQLHATQCCCKVNVPPQSRLKAHWETRWRPAYRNVQAGYKGCGLWGWGRCPRWSHISYSQIIYGISLLPRPCPKDQEVCCRGFVSYKRCCTNIGEMKRLLDLFEHQ</sequence>
<evidence type="ECO:0000313" key="2">
    <source>
        <dbReference type="Proteomes" id="UP000749559"/>
    </source>
</evidence>
<dbReference type="AlphaFoldDB" id="A0A8J1THV2"/>
<protein>
    <submittedName>
        <fullName evidence="1">Uncharacterized protein</fullName>
    </submittedName>
</protein>
<dbReference type="EMBL" id="CAIIXF020000002">
    <property type="protein sequence ID" value="CAH1777679.1"/>
    <property type="molecule type" value="Genomic_DNA"/>
</dbReference>
<dbReference type="Proteomes" id="UP000749559">
    <property type="component" value="Unassembled WGS sequence"/>
</dbReference>
<feature type="non-terminal residue" evidence="1">
    <location>
        <position position="1"/>
    </location>
</feature>
<reference evidence="1" key="1">
    <citation type="submission" date="2022-03" db="EMBL/GenBank/DDBJ databases">
        <authorList>
            <person name="Martin C."/>
        </authorList>
    </citation>
    <scope>NUCLEOTIDE SEQUENCE</scope>
</reference>
<organism evidence="1 2">
    <name type="scientific">Owenia fusiformis</name>
    <name type="common">Polychaete worm</name>
    <dbReference type="NCBI Taxonomy" id="6347"/>
    <lineage>
        <taxon>Eukaryota</taxon>
        <taxon>Metazoa</taxon>
        <taxon>Spiralia</taxon>
        <taxon>Lophotrochozoa</taxon>
        <taxon>Annelida</taxon>
        <taxon>Polychaeta</taxon>
        <taxon>Sedentaria</taxon>
        <taxon>Canalipalpata</taxon>
        <taxon>Sabellida</taxon>
        <taxon>Oweniida</taxon>
        <taxon>Oweniidae</taxon>
        <taxon>Owenia</taxon>
    </lineage>
</organism>
<proteinExistence type="predicted"/>
<comment type="caution">
    <text evidence="1">The sequence shown here is derived from an EMBL/GenBank/DDBJ whole genome shotgun (WGS) entry which is preliminary data.</text>
</comment>
<feature type="non-terminal residue" evidence="1">
    <location>
        <position position="219"/>
    </location>
</feature>
<keyword evidence="2" id="KW-1185">Reference proteome</keyword>
<name>A0A8J1THV2_OWEFU</name>
<accession>A0A8J1THV2</accession>